<reference evidence="2" key="2">
    <citation type="submission" date="2021-10" db="EMBL/GenBank/DDBJ databases">
        <title>Phylogenomics reveals ancestral predisposition of the termite-cultivated fungus Termitomyces towards a domesticated lifestyle.</title>
        <authorList>
            <person name="Auxier B."/>
            <person name="Grum-Grzhimaylo A."/>
            <person name="Cardenas M.E."/>
            <person name="Lodge J.D."/>
            <person name="Laessoe T."/>
            <person name="Pedersen O."/>
            <person name="Smith M.E."/>
            <person name="Kuyper T.W."/>
            <person name="Franco-Molano E.A."/>
            <person name="Baroni T.J."/>
            <person name="Aanen D.K."/>
        </authorList>
    </citation>
    <scope>NUCLEOTIDE SEQUENCE</scope>
    <source>
        <strain evidence="2">AP01</strain>
        <tissue evidence="2">Mycelium</tissue>
    </source>
</reference>
<proteinExistence type="predicted"/>
<organism evidence="2 3">
    <name type="scientific">Asterophora parasitica</name>
    <dbReference type="NCBI Taxonomy" id="117018"/>
    <lineage>
        <taxon>Eukaryota</taxon>
        <taxon>Fungi</taxon>
        <taxon>Dikarya</taxon>
        <taxon>Basidiomycota</taxon>
        <taxon>Agaricomycotina</taxon>
        <taxon>Agaricomycetes</taxon>
        <taxon>Agaricomycetidae</taxon>
        <taxon>Agaricales</taxon>
        <taxon>Tricholomatineae</taxon>
        <taxon>Lyophyllaceae</taxon>
        <taxon>Asterophora</taxon>
    </lineage>
</organism>
<accession>A0A9P7K963</accession>
<dbReference type="Proteomes" id="UP000775547">
    <property type="component" value="Unassembled WGS sequence"/>
</dbReference>
<feature type="region of interest" description="Disordered" evidence="1">
    <location>
        <begin position="31"/>
        <end position="77"/>
    </location>
</feature>
<keyword evidence="3" id="KW-1185">Reference proteome</keyword>
<evidence type="ECO:0000256" key="1">
    <source>
        <dbReference type="SAM" id="MobiDB-lite"/>
    </source>
</evidence>
<name>A0A9P7K963_9AGAR</name>
<evidence type="ECO:0000313" key="3">
    <source>
        <dbReference type="Proteomes" id="UP000775547"/>
    </source>
</evidence>
<reference evidence="2" key="1">
    <citation type="submission" date="2020-07" db="EMBL/GenBank/DDBJ databases">
        <authorList>
            <person name="Nieuwenhuis M."/>
            <person name="Van De Peppel L.J.J."/>
        </authorList>
    </citation>
    <scope>NUCLEOTIDE SEQUENCE</scope>
    <source>
        <strain evidence="2">AP01</strain>
        <tissue evidence="2">Mycelium</tissue>
    </source>
</reference>
<comment type="caution">
    <text evidence="2">The sequence shown here is derived from an EMBL/GenBank/DDBJ whole genome shotgun (WGS) entry which is preliminary data.</text>
</comment>
<evidence type="ECO:0000313" key="2">
    <source>
        <dbReference type="EMBL" id="KAG5641863.1"/>
    </source>
</evidence>
<sequence>MALGADDKATWIAVITVQVTMDTATNTETVGHSSVSFSCSPLTTSTPQNTKAGRDTRIAHGTGSTEMSIPGEMTGTAPGVDTRTSITTPGTAAHSSSQVPGLSAFPPSPAITTSDFPNSAFPTTVPGYLAERAGLSGAQPPAGNLGRYPLPSGRGGDREAVSGEPNSLVSLMQNMGIGKKRKKNANWN</sequence>
<feature type="compositionally biased region" description="Polar residues" evidence="1">
    <location>
        <begin position="31"/>
        <end position="51"/>
    </location>
</feature>
<dbReference type="AlphaFoldDB" id="A0A9P7K963"/>
<gene>
    <name evidence="2" type="ORF">DXG03_004087</name>
</gene>
<dbReference type="EMBL" id="JABCKV010000240">
    <property type="protein sequence ID" value="KAG5641863.1"/>
    <property type="molecule type" value="Genomic_DNA"/>
</dbReference>
<feature type="region of interest" description="Disordered" evidence="1">
    <location>
        <begin position="134"/>
        <end position="165"/>
    </location>
</feature>
<protein>
    <submittedName>
        <fullName evidence="2">Uncharacterized protein</fullName>
    </submittedName>
</protein>